<feature type="compositionally biased region" description="Polar residues" evidence="2">
    <location>
        <begin position="582"/>
        <end position="592"/>
    </location>
</feature>
<dbReference type="EMBL" id="JARBHB010000001">
    <property type="protein sequence ID" value="KAJ8895852.1"/>
    <property type="molecule type" value="Genomic_DNA"/>
</dbReference>
<feature type="compositionally biased region" description="Basic and acidic residues" evidence="2">
    <location>
        <begin position="612"/>
        <end position="622"/>
    </location>
</feature>
<feature type="region of interest" description="Disordered" evidence="2">
    <location>
        <begin position="673"/>
        <end position="695"/>
    </location>
</feature>
<evidence type="ECO:0000256" key="2">
    <source>
        <dbReference type="SAM" id="MobiDB-lite"/>
    </source>
</evidence>
<feature type="region of interest" description="Disordered" evidence="2">
    <location>
        <begin position="729"/>
        <end position="774"/>
    </location>
</feature>
<dbReference type="InterPro" id="IPR036282">
    <property type="entry name" value="Glutathione-S-Trfase_C_sf"/>
</dbReference>
<feature type="region of interest" description="Disordered" evidence="2">
    <location>
        <begin position="1"/>
        <end position="28"/>
    </location>
</feature>
<feature type="compositionally biased region" description="Basic and acidic residues" evidence="2">
    <location>
        <begin position="763"/>
        <end position="774"/>
    </location>
</feature>
<keyword evidence="4" id="KW-1185">Reference proteome</keyword>
<name>A0ABQ9IHB5_9NEOP</name>
<evidence type="ECO:0000313" key="3">
    <source>
        <dbReference type="EMBL" id="KAJ8895852.1"/>
    </source>
</evidence>
<proteinExistence type="predicted"/>
<accession>A0ABQ9IHB5</accession>
<feature type="compositionally biased region" description="Basic and acidic residues" evidence="2">
    <location>
        <begin position="11"/>
        <end position="28"/>
    </location>
</feature>
<organism evidence="3 4">
    <name type="scientific">Dryococelus australis</name>
    <dbReference type="NCBI Taxonomy" id="614101"/>
    <lineage>
        <taxon>Eukaryota</taxon>
        <taxon>Metazoa</taxon>
        <taxon>Ecdysozoa</taxon>
        <taxon>Arthropoda</taxon>
        <taxon>Hexapoda</taxon>
        <taxon>Insecta</taxon>
        <taxon>Pterygota</taxon>
        <taxon>Neoptera</taxon>
        <taxon>Polyneoptera</taxon>
        <taxon>Phasmatodea</taxon>
        <taxon>Verophasmatodea</taxon>
        <taxon>Anareolatae</taxon>
        <taxon>Phasmatidae</taxon>
        <taxon>Eurycanthinae</taxon>
        <taxon>Dryococelus</taxon>
    </lineage>
</organism>
<evidence type="ECO:0000256" key="1">
    <source>
        <dbReference type="SAM" id="Coils"/>
    </source>
</evidence>
<feature type="region of interest" description="Disordered" evidence="2">
    <location>
        <begin position="562"/>
        <end position="643"/>
    </location>
</feature>
<dbReference type="Proteomes" id="UP001159363">
    <property type="component" value="Chromosome 1"/>
</dbReference>
<protein>
    <submittedName>
        <fullName evidence="3">Uncharacterized protein</fullName>
    </submittedName>
</protein>
<comment type="caution">
    <text evidence="3">The sequence shown here is derived from an EMBL/GenBank/DDBJ whole genome shotgun (WGS) entry which is preliminary data.</text>
</comment>
<evidence type="ECO:0000313" key="4">
    <source>
        <dbReference type="Proteomes" id="UP001159363"/>
    </source>
</evidence>
<gene>
    <name evidence="3" type="ORF">PR048_001191</name>
</gene>
<dbReference type="CDD" id="cd10308">
    <property type="entry name" value="GST_C_eEF1b_like"/>
    <property type="match status" value="1"/>
</dbReference>
<dbReference type="Gene3D" id="1.20.1050.130">
    <property type="match status" value="1"/>
</dbReference>
<sequence>MYPDDGGDSAPDLKIRVRERGRKREEEKCEGARESAKLIVREFRNLIELHRILKQFGKSKKKEERLPPTKVNRVRFPTGPSLNFRIWESCRTLTLFCGFSRGSPIYPALESFSTSIHIIWLSIHSLALALKHAKRSASKVSLLTGEVHAEHLCLYGSSSPLGHMLISLVTGEAYTDLQTSCSVVLDASNDKPITGLYKSQGPDRHGTYSWRKCSGYASLPLSATHEVKTLLSRTSCATGAERTMHILNMRTDGTDIIQDDRRAAVLVTAASSKPPQLVLVDVSDERIDYIPSQSMREASMVDLAHVPVSNERVQPSAHAGLGFWVAEWHRFACNKFCECIRDSVLPRQLSSTDCPEAGVAQTYHGCLQGLRNWKWYAYRTSAQKKADSPGGIGSEGISIRFGNLSTDQSLYSFDEHLADRSYVEGYQPSKVDADLFDALASLPLSEAHPHVSRWFHHIRSFGDGRKGFAQKKEMISGEDSIPNTIVEKMDSLVLDDLKSLSVPQIKKLRSLIDEAIQQNDAAMKQVEQERNNALKEVGNHLHESVPVSNDEVNVPALGKVKKGKQSMLEPQPPDQCARPASSKMTATSLQPSPLNPVPLRPNSANLRKHQIVHSEGKFEYSRHSRKLQKSPNLHDKSPGTEGSQVTITYHHAEGLFLGSRNAQNKHKGRLQTVIQTSADEPSRSKSSRPRRAAAASARYNSLERARTITLSLSNFAVICCFATPRQWWTSPSKRSRSASHMGEGIGGIFQPSNSGWLRSWPRKRGEDGTPKNHG</sequence>
<dbReference type="SUPFAM" id="SSF47616">
    <property type="entry name" value="GST C-terminal domain-like"/>
    <property type="match status" value="1"/>
</dbReference>
<keyword evidence="1" id="KW-0175">Coiled coil</keyword>
<reference evidence="3 4" key="1">
    <citation type="submission" date="2023-02" db="EMBL/GenBank/DDBJ databases">
        <title>LHISI_Scaffold_Assembly.</title>
        <authorList>
            <person name="Stuart O.P."/>
            <person name="Cleave R."/>
            <person name="Magrath M.J.L."/>
            <person name="Mikheyev A.S."/>
        </authorList>
    </citation>
    <scope>NUCLEOTIDE SEQUENCE [LARGE SCALE GENOMIC DNA]</scope>
    <source>
        <strain evidence="3">Daus_M_001</strain>
        <tissue evidence="3">Leg muscle</tissue>
    </source>
</reference>
<feature type="coiled-coil region" evidence="1">
    <location>
        <begin position="505"/>
        <end position="543"/>
    </location>
</feature>